<dbReference type="RefSeq" id="XP_056689923.1">
    <property type="nucleotide sequence ID" value="XM_056833945.1"/>
</dbReference>
<evidence type="ECO:0000256" key="3">
    <source>
        <dbReference type="ARBA" id="ARBA00005646"/>
    </source>
</evidence>
<feature type="region of interest" description="Disordered" evidence="9">
    <location>
        <begin position="1122"/>
        <end position="1147"/>
    </location>
</feature>
<evidence type="ECO:0000313" key="13">
    <source>
        <dbReference type="RefSeq" id="XP_056689923.1"/>
    </source>
</evidence>
<comment type="subcellular location">
    <subcellularLocation>
        <location evidence="2">Nucleus</location>
    </subcellularLocation>
</comment>
<organism evidence="11 12">
    <name type="scientific">Spinacia oleracea</name>
    <name type="common">Spinach</name>
    <dbReference type="NCBI Taxonomy" id="3562"/>
    <lineage>
        <taxon>Eukaryota</taxon>
        <taxon>Viridiplantae</taxon>
        <taxon>Streptophyta</taxon>
        <taxon>Embryophyta</taxon>
        <taxon>Tracheophyta</taxon>
        <taxon>Spermatophyta</taxon>
        <taxon>Magnoliopsida</taxon>
        <taxon>eudicotyledons</taxon>
        <taxon>Gunneridae</taxon>
        <taxon>Pentapetalae</taxon>
        <taxon>Caryophyllales</taxon>
        <taxon>Chenopodiaceae</taxon>
        <taxon>Chenopodioideae</taxon>
        <taxon>Anserineae</taxon>
        <taxon>Spinacia</taxon>
    </lineage>
</organism>
<evidence type="ECO:0000256" key="1">
    <source>
        <dbReference type="ARBA" id="ARBA00001966"/>
    </source>
</evidence>
<dbReference type="Proteomes" id="UP000813463">
    <property type="component" value="Chromosome 6"/>
</dbReference>
<keyword evidence="4" id="KW-0479">Metal-binding</keyword>
<feature type="domain" description="Demeter RRM-fold" evidence="10">
    <location>
        <begin position="1033"/>
        <end position="1133"/>
    </location>
</feature>
<dbReference type="Pfam" id="PF15628">
    <property type="entry name" value="RRM_DME"/>
    <property type="match status" value="1"/>
</dbReference>
<dbReference type="InterPro" id="IPR011257">
    <property type="entry name" value="DNA_glycosylase"/>
</dbReference>
<feature type="compositionally biased region" description="Basic residues" evidence="9">
    <location>
        <begin position="31"/>
        <end position="74"/>
    </location>
</feature>
<keyword evidence="8" id="KW-0539">Nucleus</keyword>
<evidence type="ECO:0000256" key="9">
    <source>
        <dbReference type="SAM" id="MobiDB-lite"/>
    </source>
</evidence>
<dbReference type="GeneID" id="110777554"/>
<evidence type="ECO:0000259" key="10">
    <source>
        <dbReference type="Pfam" id="PF15628"/>
    </source>
</evidence>
<dbReference type="InterPro" id="IPR003265">
    <property type="entry name" value="HhH-GPD_domain"/>
</dbReference>
<gene>
    <name evidence="12 13" type="primary">LOC110777554</name>
</gene>
<dbReference type="InterPro" id="IPR028925">
    <property type="entry name" value="RRM_DME"/>
</dbReference>
<keyword evidence="7" id="KW-0238">DNA-binding</keyword>
<dbReference type="RefSeq" id="XP_021837848.2">
    <property type="nucleotide sequence ID" value="XM_021982156.2"/>
</dbReference>
<dbReference type="PANTHER" id="PTHR46213">
    <property type="entry name" value="TRANSCRIPTIONAL ACTIVATOR DEMETER"/>
    <property type="match status" value="1"/>
</dbReference>
<proteinExistence type="inferred from homology"/>
<evidence type="ECO:0000313" key="11">
    <source>
        <dbReference type="Proteomes" id="UP000813463"/>
    </source>
</evidence>
<accession>A0A9R0JKP4</accession>
<sequence>MVLKKKPEEKKKPKYFWPKIKDPWAQTPKPKTPKPKTPKPKTPKPKTPKPKTPKPKTPKPKTPKPKTPKPVRKRVTKKDIELSKILECILPEKETEEANVSEILENIPEVSSCKRALNFVNISVGEFENVGIKDVEKKSLNDSSCDVGNQIEKSGKDQRTWKVYRRRHNSKCLDECRKIGINFLERFKKKRKGVNNLFTKGSRMMLLPMQLKIDGDSFDCIFSLLFSRMKFIKKKKRSAKKLASVRDVAKQTGDLETISLSKTCLERNEVRVNLDQGEIGSDRSLPLALCSVLESKESETNSSSSTSKLAKEKLPNQSESGSDRSLQLALCSVLESKESETNSSCSTSKLAKEKLPKGPTKRKEKQKIRQEKQKLKSCLKKLKAWNGNGNKESMEQIMDHIVEYFKYLSFYEDLDSIERLSIMVRGENNLALVAQRPNEEGDAEKPFEETEEFCEEREILQAKMNRFYMIMTNLQGPKDFVKWNGSVLDSVVGVFLTQNVSDVLSSNAYMEVASRYPIKPQTNENEDCGIDSDISSSQGSTVSTSCSTNGPIIEYPEEEEVEEKDEETKAREKEYDTALKDMIASLPNLQGPGKEKKGEDVKEFDWEPIRLYFLGKNTERSPDTQDSVDWEAVRKAPVKDIAKAIEQRGQHRIIAAKIQRTLNRLVDKHGTMDLEWLRQAPFEVAKAYLLSFYGLGMKSVECLRLLTLGHDAFPVDVNISRVAVRLGWIPLGTLPKDIPFHLLEKYPLEDAIQEFLWSRICNMERKKLYKIHYQLITFGKIFCTKKNPNCRACPFKNECKYYQSVEESARMKHPRLTWTQNKETLRLKKGSKNNKNIQNPFDVKKESSRPLFLASSSNSSPDMSISFPVLNRTFSQKRDRSPIVEFPASPKRVEEPELLDIEDLLNNTNEADEEIIEVDICTQEFKQTVRDQIERESVTPPHSDDLSRLALAITSEDDYIPLPKHINPIRLRTEHQVYELPHNHPLLKDFEPQRGIIPYLLAIWTTPDSDERNGDSLEGCSEKVPGESLTVKGTFLIPVRTAMKESFPLNGTYFQVNEVFADYQTSECPVDVLTSSIWMLPKRTLYCGYSTSSICKGLTTAEIQRCCWQGYVCTRAFDRKSRAPKPLSSRFHNRPKVKGKSQEEEEE</sequence>
<dbReference type="Gene3D" id="1.10.340.30">
    <property type="entry name" value="Hypothetical protein, domain 2"/>
    <property type="match status" value="1"/>
</dbReference>
<feature type="region of interest" description="Disordered" evidence="9">
    <location>
        <begin position="1"/>
        <end position="74"/>
    </location>
</feature>
<dbReference type="InterPro" id="IPR003651">
    <property type="entry name" value="Endonuclease3_FeS-loop_motif"/>
</dbReference>
<evidence type="ECO:0000256" key="4">
    <source>
        <dbReference type="ARBA" id="ARBA00022723"/>
    </source>
</evidence>
<dbReference type="SUPFAM" id="SSF48150">
    <property type="entry name" value="DNA-glycosylase"/>
    <property type="match status" value="1"/>
</dbReference>
<reference evidence="12 13" key="2">
    <citation type="submission" date="2025-05" db="UniProtKB">
        <authorList>
            <consortium name="RefSeq"/>
        </authorList>
    </citation>
    <scope>IDENTIFICATION</scope>
    <source>
        <tissue evidence="12 13">Leaf</tissue>
    </source>
</reference>
<feature type="compositionally biased region" description="Basic and acidic residues" evidence="9">
    <location>
        <begin position="1"/>
        <end position="11"/>
    </location>
</feature>
<feature type="region of interest" description="Disordered" evidence="9">
    <location>
        <begin position="298"/>
        <end position="322"/>
    </location>
</feature>
<evidence type="ECO:0000256" key="6">
    <source>
        <dbReference type="ARBA" id="ARBA00023014"/>
    </source>
</evidence>
<evidence type="ECO:0000256" key="8">
    <source>
        <dbReference type="ARBA" id="ARBA00023242"/>
    </source>
</evidence>
<dbReference type="InterPro" id="IPR044811">
    <property type="entry name" value="DME/ROS1"/>
</dbReference>
<feature type="region of interest" description="Disordered" evidence="9">
    <location>
        <begin position="342"/>
        <end position="370"/>
    </location>
</feature>
<evidence type="ECO:0000313" key="12">
    <source>
        <dbReference type="RefSeq" id="XP_021837848.2"/>
    </source>
</evidence>
<evidence type="ECO:0000256" key="2">
    <source>
        <dbReference type="ARBA" id="ARBA00004123"/>
    </source>
</evidence>
<keyword evidence="5" id="KW-0408">Iron</keyword>
<dbReference type="PANTHER" id="PTHR46213:SF13">
    <property type="entry name" value="DEMETER-LIKE PROTEIN 2-RELATED"/>
    <property type="match status" value="1"/>
</dbReference>
<dbReference type="CDD" id="cd00056">
    <property type="entry name" value="ENDO3c"/>
    <property type="match status" value="1"/>
</dbReference>
<dbReference type="InterPro" id="IPR023170">
    <property type="entry name" value="HhH_base_excis_C"/>
</dbReference>
<reference evidence="11" key="1">
    <citation type="journal article" date="2021" name="Nat. Commun.">
        <title>Genomic analyses provide insights into spinach domestication and the genetic basis of agronomic traits.</title>
        <authorList>
            <person name="Cai X."/>
            <person name="Sun X."/>
            <person name="Xu C."/>
            <person name="Sun H."/>
            <person name="Wang X."/>
            <person name="Ge C."/>
            <person name="Zhang Z."/>
            <person name="Wang Q."/>
            <person name="Fei Z."/>
            <person name="Jiao C."/>
            <person name="Wang Q."/>
        </authorList>
    </citation>
    <scope>NUCLEOTIDE SEQUENCE [LARGE SCALE GENOMIC DNA]</scope>
    <source>
        <strain evidence="11">cv. Varoflay</strain>
    </source>
</reference>
<keyword evidence="11" id="KW-1185">Reference proteome</keyword>
<evidence type="ECO:0000256" key="7">
    <source>
        <dbReference type="ARBA" id="ARBA00023125"/>
    </source>
</evidence>
<name>A0A9R0JKP4_SPIOL</name>
<protein>
    <submittedName>
        <fullName evidence="12 13">Protein ROS1A</fullName>
    </submittedName>
</protein>
<dbReference type="Gene3D" id="1.10.1670.10">
    <property type="entry name" value="Helix-hairpin-Helix base-excision DNA repair enzymes (C-terminal)"/>
    <property type="match status" value="1"/>
</dbReference>
<dbReference type="SMART" id="SM00525">
    <property type="entry name" value="FES"/>
    <property type="match status" value="1"/>
</dbReference>
<comment type="cofactor">
    <cofactor evidence="1">
        <name>[4Fe-4S] cluster</name>
        <dbReference type="ChEBI" id="CHEBI:49883"/>
    </cofactor>
</comment>
<comment type="similarity">
    <text evidence="3">Belongs to the DNA glycosylase family. DEMETER subfamily.</text>
</comment>
<evidence type="ECO:0000256" key="5">
    <source>
        <dbReference type="ARBA" id="ARBA00023004"/>
    </source>
</evidence>
<keyword evidence="6" id="KW-0411">Iron-sulfur</keyword>